<reference evidence="3" key="1">
    <citation type="journal article" date="2019" name="Int. J. Syst. Evol. Microbiol.">
        <title>The Global Catalogue of Microorganisms (GCM) 10K type strain sequencing project: providing services to taxonomists for standard genome sequencing and annotation.</title>
        <authorList>
            <consortium name="The Broad Institute Genomics Platform"/>
            <consortium name="The Broad Institute Genome Sequencing Center for Infectious Disease"/>
            <person name="Wu L."/>
            <person name="Ma J."/>
        </authorList>
    </citation>
    <scope>NUCLEOTIDE SEQUENCE [LARGE SCALE GENOMIC DNA]</scope>
    <source>
        <strain evidence="3">JCM 18126</strain>
    </source>
</reference>
<organism evidence="2 3">
    <name type="scientific">Kineococcus glutinatus</name>
    <dbReference type="NCBI Taxonomy" id="1070872"/>
    <lineage>
        <taxon>Bacteria</taxon>
        <taxon>Bacillati</taxon>
        <taxon>Actinomycetota</taxon>
        <taxon>Actinomycetes</taxon>
        <taxon>Kineosporiales</taxon>
        <taxon>Kineosporiaceae</taxon>
        <taxon>Kineococcus</taxon>
    </lineage>
</organism>
<feature type="region of interest" description="Disordered" evidence="1">
    <location>
        <begin position="19"/>
        <end position="120"/>
    </location>
</feature>
<feature type="compositionally biased region" description="Basic residues" evidence="1">
    <location>
        <begin position="36"/>
        <end position="55"/>
    </location>
</feature>
<gene>
    <name evidence="2" type="ORF">GCM10023225_05330</name>
</gene>
<proteinExistence type="predicted"/>
<evidence type="ECO:0000313" key="2">
    <source>
        <dbReference type="EMBL" id="GAA4965126.1"/>
    </source>
</evidence>
<evidence type="ECO:0000313" key="3">
    <source>
        <dbReference type="Proteomes" id="UP001501195"/>
    </source>
</evidence>
<comment type="caution">
    <text evidence="2">The sequence shown here is derived from an EMBL/GenBank/DDBJ whole genome shotgun (WGS) entry which is preliminary data.</text>
</comment>
<sequence length="120" mass="12774">MDVQHDTLRGAVRRFVDAHGHAAPAEVEDLDDGGRVRRGGSGRRGPHRPQFRRVTRAAARCAPGVEGAGSRDEPGEAGVDEVGQPEFHGNPPYGRDDRGRPGSGRIPVRRGPVLAYGAPP</sequence>
<dbReference type="Proteomes" id="UP001501195">
    <property type="component" value="Unassembled WGS sequence"/>
</dbReference>
<name>A0ABP9H9R3_9ACTN</name>
<evidence type="ECO:0000256" key="1">
    <source>
        <dbReference type="SAM" id="MobiDB-lite"/>
    </source>
</evidence>
<dbReference type="EMBL" id="BAABIL010000054">
    <property type="protein sequence ID" value="GAA4965126.1"/>
    <property type="molecule type" value="Genomic_DNA"/>
</dbReference>
<keyword evidence="3" id="KW-1185">Reference proteome</keyword>
<accession>A0ABP9H9R3</accession>
<protein>
    <submittedName>
        <fullName evidence="2">Uncharacterized protein</fullName>
    </submittedName>
</protein>